<sequence length="370" mass="40549">MAASHPSLFSHAELHLPAATLRAIADLVVAIESVVALPAYQQRVLAWAPASAQPAVAARSVFFGYDFHLAVDGPKLIEINTNAGGGMLNSRLLMAHGQDEAATRVEQAFVEMFRREWRLMRGDAPLQRIAIVDENPGQQYLAPEFELFRQLFERHGIAAAVADPAELTRDGNRLLHKGEVVDLIYNRLTDFALDAAVNADLRAVFAADGVVVTPHPRAHALYADKRNLILLSDESALIELGVPEATRQTLLAGIPRTVAVAAADGERFWSERKRWFYKPAAGFGSRAAYRGDKLTKRVFEEILQGGHIAQEIVPPSEHTVLVDDEMQAMKADIRAYVYQGGVQLFSARLYQGQTTNFRTPGGGFAPVFAA</sequence>
<accession>A0A133XI54</accession>
<dbReference type="EMBL" id="LODL01000021">
    <property type="protein sequence ID" value="KXB30611.1"/>
    <property type="molecule type" value="Genomic_DNA"/>
</dbReference>
<dbReference type="Proteomes" id="UP000070186">
    <property type="component" value="Unassembled WGS sequence"/>
</dbReference>
<comment type="caution">
    <text evidence="1">The sequence shown here is derived from an EMBL/GenBank/DDBJ whole genome shotgun (WGS) entry which is preliminary data.</text>
</comment>
<gene>
    <name evidence="1" type="ORF">AT959_12530</name>
</gene>
<dbReference type="AlphaFoldDB" id="A0A133XI54"/>
<dbReference type="STRING" id="281362.AT959_12530"/>
<name>A0A133XI54_9RHOO</name>
<protein>
    <submittedName>
        <fullName evidence="1">Uncharacterized protein</fullName>
    </submittedName>
</protein>
<reference evidence="1 2" key="1">
    <citation type="submission" date="2015-12" db="EMBL/GenBank/DDBJ databases">
        <title>Nitrous oxide reduction kinetics distinguish bacteria harboring typical versus atypical NosZ.</title>
        <authorList>
            <person name="Yoon S."/>
            <person name="Nissen S."/>
            <person name="Park D."/>
            <person name="Sanford R.A."/>
            <person name="Loeffler F.E."/>
        </authorList>
    </citation>
    <scope>NUCLEOTIDE SEQUENCE [LARGE SCALE GENOMIC DNA]</scope>
    <source>
        <strain evidence="1 2">ATCC BAA-841</strain>
    </source>
</reference>
<evidence type="ECO:0000313" key="1">
    <source>
        <dbReference type="EMBL" id="KXB30611.1"/>
    </source>
</evidence>
<proteinExistence type="predicted"/>
<evidence type="ECO:0000313" key="2">
    <source>
        <dbReference type="Proteomes" id="UP000070186"/>
    </source>
</evidence>
<dbReference type="SUPFAM" id="SSF56059">
    <property type="entry name" value="Glutathione synthetase ATP-binding domain-like"/>
    <property type="match status" value="1"/>
</dbReference>
<keyword evidence="2" id="KW-1185">Reference proteome</keyword>
<organism evidence="1 2">
    <name type="scientific">Dechloromonas denitrificans</name>
    <dbReference type="NCBI Taxonomy" id="281362"/>
    <lineage>
        <taxon>Bacteria</taxon>
        <taxon>Pseudomonadati</taxon>
        <taxon>Pseudomonadota</taxon>
        <taxon>Betaproteobacteria</taxon>
        <taxon>Rhodocyclales</taxon>
        <taxon>Azonexaceae</taxon>
        <taxon>Dechloromonas</taxon>
    </lineage>
</organism>